<dbReference type="EMBL" id="CAKOFQ010006911">
    <property type="protein sequence ID" value="CAH1981661.1"/>
    <property type="molecule type" value="Genomic_DNA"/>
</dbReference>
<accession>A0A9P0KYF6</accession>
<sequence>MTKSESLVALNYPLNKVLDRKYDTVNIYFPRQNIALTGSPPAPADGGGIAESTYCTNIARTTTVICEKHFTPEDYEVSVHGNKVLKKVPVPSVFDFPVHLKKERSHRRVLKRKHEESNSKATEQTLAICEVVEEPENGDHAEDGNILAAGPSNVTQNLGFLESSEPSNICNLRVKRSPVYFGDFKISDLNNLQRRNRFWKTAHETVHEILSRSSCLNNF</sequence>
<evidence type="ECO:0000313" key="2">
    <source>
        <dbReference type="Proteomes" id="UP001152888"/>
    </source>
</evidence>
<dbReference type="OrthoDB" id="7312725at2759"/>
<gene>
    <name evidence="1" type="ORF">ACAOBT_LOCUS14601</name>
</gene>
<name>A0A9P0KYF6_ACAOB</name>
<protein>
    <recommendedName>
        <fullName evidence="3">THAP-type domain-containing protein</fullName>
    </recommendedName>
</protein>
<keyword evidence="2" id="KW-1185">Reference proteome</keyword>
<evidence type="ECO:0000313" key="1">
    <source>
        <dbReference type="EMBL" id="CAH1981661.1"/>
    </source>
</evidence>
<comment type="caution">
    <text evidence="1">The sequence shown here is derived from an EMBL/GenBank/DDBJ whole genome shotgun (WGS) entry which is preliminary data.</text>
</comment>
<evidence type="ECO:0008006" key="3">
    <source>
        <dbReference type="Google" id="ProtNLM"/>
    </source>
</evidence>
<organism evidence="1 2">
    <name type="scientific">Acanthoscelides obtectus</name>
    <name type="common">Bean weevil</name>
    <name type="synonym">Bruchus obtectus</name>
    <dbReference type="NCBI Taxonomy" id="200917"/>
    <lineage>
        <taxon>Eukaryota</taxon>
        <taxon>Metazoa</taxon>
        <taxon>Ecdysozoa</taxon>
        <taxon>Arthropoda</taxon>
        <taxon>Hexapoda</taxon>
        <taxon>Insecta</taxon>
        <taxon>Pterygota</taxon>
        <taxon>Neoptera</taxon>
        <taxon>Endopterygota</taxon>
        <taxon>Coleoptera</taxon>
        <taxon>Polyphaga</taxon>
        <taxon>Cucujiformia</taxon>
        <taxon>Chrysomeloidea</taxon>
        <taxon>Chrysomelidae</taxon>
        <taxon>Bruchinae</taxon>
        <taxon>Bruchini</taxon>
        <taxon>Acanthoscelides</taxon>
    </lineage>
</organism>
<proteinExistence type="predicted"/>
<reference evidence="1" key="1">
    <citation type="submission" date="2022-03" db="EMBL/GenBank/DDBJ databases">
        <authorList>
            <person name="Sayadi A."/>
        </authorList>
    </citation>
    <scope>NUCLEOTIDE SEQUENCE</scope>
</reference>
<dbReference type="Proteomes" id="UP001152888">
    <property type="component" value="Unassembled WGS sequence"/>
</dbReference>
<dbReference type="AlphaFoldDB" id="A0A9P0KYF6"/>